<dbReference type="PANTHER" id="PTHR11254:SF439">
    <property type="entry name" value="HECT DOMAIN-CONTAINING PROTEIN"/>
    <property type="match status" value="1"/>
</dbReference>
<keyword evidence="6" id="KW-1185">Reference proteome</keyword>
<evidence type="ECO:0000259" key="4">
    <source>
        <dbReference type="PROSITE" id="PS50237"/>
    </source>
</evidence>
<dbReference type="InterPro" id="IPR050409">
    <property type="entry name" value="E3_ubiq-protein_ligase"/>
</dbReference>
<dbReference type="GO" id="GO:0000209">
    <property type="term" value="P:protein polyubiquitination"/>
    <property type="evidence" value="ECO:0007669"/>
    <property type="project" value="TreeGrafter"/>
</dbReference>
<reference evidence="5" key="2">
    <citation type="submission" date="2021-02" db="EMBL/GenBank/DDBJ databases">
        <authorList>
            <person name="Kimball J.A."/>
            <person name="Haas M.W."/>
            <person name="Macchietto M."/>
            <person name="Kono T."/>
            <person name="Duquette J."/>
            <person name="Shao M."/>
        </authorList>
    </citation>
    <scope>NUCLEOTIDE SEQUENCE</scope>
    <source>
        <tissue evidence="5">Fresh leaf tissue</tissue>
    </source>
</reference>
<dbReference type="EMBL" id="JAAALK010000290">
    <property type="protein sequence ID" value="KAG8047723.1"/>
    <property type="molecule type" value="Genomic_DNA"/>
</dbReference>
<dbReference type="Proteomes" id="UP000729402">
    <property type="component" value="Unassembled WGS sequence"/>
</dbReference>
<dbReference type="OrthoDB" id="587448at2759"/>
<name>A0A8J5RKP7_ZIZPA</name>
<dbReference type="SMART" id="SM00119">
    <property type="entry name" value="HECTc"/>
    <property type="match status" value="1"/>
</dbReference>
<accession>A0A8J5RKP7</accession>
<gene>
    <name evidence="5" type="ORF">GUJ93_ZPchr0008g11924</name>
</gene>
<feature type="region of interest" description="Disordered" evidence="3">
    <location>
        <begin position="31"/>
        <end position="53"/>
    </location>
</feature>
<feature type="active site" description="Glycyl thioester intermediate" evidence="2">
    <location>
        <position position="864"/>
    </location>
</feature>
<dbReference type="PANTHER" id="PTHR11254">
    <property type="entry name" value="HECT DOMAIN UBIQUITIN-PROTEIN LIGASE"/>
    <property type="match status" value="1"/>
</dbReference>
<organism evidence="5 6">
    <name type="scientific">Zizania palustris</name>
    <name type="common">Northern wild rice</name>
    <dbReference type="NCBI Taxonomy" id="103762"/>
    <lineage>
        <taxon>Eukaryota</taxon>
        <taxon>Viridiplantae</taxon>
        <taxon>Streptophyta</taxon>
        <taxon>Embryophyta</taxon>
        <taxon>Tracheophyta</taxon>
        <taxon>Spermatophyta</taxon>
        <taxon>Magnoliopsida</taxon>
        <taxon>Liliopsida</taxon>
        <taxon>Poales</taxon>
        <taxon>Poaceae</taxon>
        <taxon>BOP clade</taxon>
        <taxon>Oryzoideae</taxon>
        <taxon>Oryzeae</taxon>
        <taxon>Zizaniinae</taxon>
        <taxon>Zizania</taxon>
    </lineage>
</organism>
<evidence type="ECO:0000256" key="3">
    <source>
        <dbReference type="SAM" id="MobiDB-lite"/>
    </source>
</evidence>
<reference evidence="5" key="1">
    <citation type="journal article" date="2021" name="bioRxiv">
        <title>Whole Genome Assembly and Annotation of Northern Wild Rice, Zizania palustris L., Supports a Whole Genome Duplication in the Zizania Genus.</title>
        <authorList>
            <person name="Haas M."/>
            <person name="Kono T."/>
            <person name="Macchietto M."/>
            <person name="Millas R."/>
            <person name="McGilp L."/>
            <person name="Shao M."/>
            <person name="Duquette J."/>
            <person name="Hirsch C.N."/>
            <person name="Kimball J."/>
        </authorList>
    </citation>
    <scope>NUCLEOTIDE SEQUENCE</scope>
    <source>
        <tissue evidence="5">Fresh leaf tissue</tissue>
    </source>
</reference>
<dbReference type="PROSITE" id="PS50237">
    <property type="entry name" value="HECT"/>
    <property type="match status" value="1"/>
</dbReference>
<evidence type="ECO:0000256" key="2">
    <source>
        <dbReference type="PROSITE-ProRule" id="PRU00104"/>
    </source>
</evidence>
<dbReference type="InterPro" id="IPR000569">
    <property type="entry name" value="HECT_dom"/>
</dbReference>
<comment type="caution">
    <text evidence="5">The sequence shown here is derived from an EMBL/GenBank/DDBJ whole genome shotgun (WGS) entry which is preliminary data.</text>
</comment>
<dbReference type="GO" id="GO:0005737">
    <property type="term" value="C:cytoplasm"/>
    <property type="evidence" value="ECO:0007669"/>
    <property type="project" value="TreeGrafter"/>
</dbReference>
<keyword evidence="2" id="KW-0833">Ubl conjugation pathway</keyword>
<dbReference type="GO" id="GO:0006511">
    <property type="term" value="P:ubiquitin-dependent protein catabolic process"/>
    <property type="evidence" value="ECO:0007669"/>
    <property type="project" value="TreeGrafter"/>
</dbReference>
<dbReference type="Pfam" id="PF00632">
    <property type="entry name" value="HECT"/>
    <property type="match status" value="1"/>
</dbReference>
<evidence type="ECO:0000313" key="5">
    <source>
        <dbReference type="EMBL" id="KAG8047723.1"/>
    </source>
</evidence>
<protein>
    <recommendedName>
        <fullName evidence="4">HECT domain-containing protein</fullName>
    </recommendedName>
</protein>
<dbReference type="GO" id="GO:0061630">
    <property type="term" value="F:ubiquitin protein ligase activity"/>
    <property type="evidence" value="ECO:0007669"/>
    <property type="project" value="TreeGrafter"/>
</dbReference>
<keyword evidence="1" id="KW-0808">Transferase</keyword>
<evidence type="ECO:0000313" key="6">
    <source>
        <dbReference type="Proteomes" id="UP000729402"/>
    </source>
</evidence>
<evidence type="ECO:0000256" key="1">
    <source>
        <dbReference type="ARBA" id="ARBA00022679"/>
    </source>
</evidence>
<sequence length="898" mass="100652">MFGFSSAVAFRRGSSAMEGWLRSVRSLRSQRCGRRGRRGTLATPSGDQRHHRRAAISSTLKGLSVLEEDRRNSEFRKILDQHMDPPAAGAADGEFDYSNPSNTTQLLMVRNLYFWSTRIRRRRVVVDELLGGHVNMGHGGDAHLLHSGQQRPPEAAVGELGLTRHSAALLRYQSGQRTASIADAWNLASLIISVARDCTDTALLDELVDTFIDAANSNPPIDHIGAGVYISAEHFLHVFDHSGGADLALEHLYLSSSELHRDTAARAIGSLVSSRSTIPVHALIVFCRLVGAAVNRNHPLYVSCRSKLAAALSKQSWLDQYRGGWTVEEVVPFFREMVETVTDQIVSGCSSGRPARSVMNLTELIHFCGVLQHNVCAGLMMPVASGHAAGESSHQSSCQWKTDVSEMMSSLLKIVDDCMERYEAKLRRRGITPLSSVSPSYLAWMHSVLTALRVINSLSEIKTTSAVSTLRATLVARRVAVDALVRSVGRNGGRQVRWLVRHKDILSFTTRKHLAVSTLPERSLADDEHISHPEMVIHRSRLVEDSFVFLSETSPDVFRRGLSVEFEHEDAFGEGVLREWLCLVCQALFTQHRSLFSACPHDKRRFFLNPAPVMDRTHLKYCKFAGQIVGLALMHEIQVGVFFDKTLFLQLAGEPVTLDDIADADPFFHQSCVKILEMDPDVVDSDALGLTFVRQVEVPGSRVRKITELIPGGMDIVVNSKNRSKYIALLVQDRFVNSTNDSLTHFAEGFGSMLVKENYRIDFFQSLVLEDFDMMLGGSHSAIDVEDWKSSTVYCHYKRTDPQIIWFWQAVERMTNEQRMNLLFFWTSVQYLPYDGFSGLGKMLCISWAALRGNPDHLPSSRTCCRCLYLPEYTSLEMTEQRLQIIACEYVSRSFGRF</sequence>
<feature type="domain" description="HECT" evidence="4">
    <location>
        <begin position="554"/>
        <end position="898"/>
    </location>
</feature>
<dbReference type="AlphaFoldDB" id="A0A8J5RKP7"/>
<proteinExistence type="predicted"/>